<gene>
    <name evidence="1" type="ORF">Sradi_4529500</name>
</gene>
<protein>
    <recommendedName>
        <fullName evidence="2">Reverse transcriptase zinc-binding domain-containing protein</fullName>
    </recommendedName>
</protein>
<reference evidence="1" key="2">
    <citation type="journal article" date="2024" name="Plant">
        <title>Genomic evolution and insights into agronomic trait innovations of Sesamum species.</title>
        <authorList>
            <person name="Miao H."/>
            <person name="Wang L."/>
            <person name="Qu L."/>
            <person name="Liu H."/>
            <person name="Sun Y."/>
            <person name="Le M."/>
            <person name="Wang Q."/>
            <person name="Wei S."/>
            <person name="Zheng Y."/>
            <person name="Lin W."/>
            <person name="Duan Y."/>
            <person name="Cao H."/>
            <person name="Xiong S."/>
            <person name="Wang X."/>
            <person name="Wei L."/>
            <person name="Li C."/>
            <person name="Ma Q."/>
            <person name="Ju M."/>
            <person name="Zhao R."/>
            <person name="Li G."/>
            <person name="Mu C."/>
            <person name="Tian Q."/>
            <person name="Mei H."/>
            <person name="Zhang T."/>
            <person name="Gao T."/>
            <person name="Zhang H."/>
        </authorList>
    </citation>
    <scope>NUCLEOTIDE SEQUENCE</scope>
    <source>
        <strain evidence="1">G02</strain>
    </source>
</reference>
<dbReference type="AlphaFoldDB" id="A0AAW2N818"/>
<comment type="caution">
    <text evidence="1">The sequence shown here is derived from an EMBL/GenBank/DDBJ whole genome shotgun (WGS) entry which is preliminary data.</text>
</comment>
<evidence type="ECO:0000313" key="1">
    <source>
        <dbReference type="EMBL" id="KAL0340127.1"/>
    </source>
</evidence>
<dbReference type="EMBL" id="JACGWJ010000020">
    <property type="protein sequence ID" value="KAL0340127.1"/>
    <property type="molecule type" value="Genomic_DNA"/>
</dbReference>
<proteinExistence type="predicted"/>
<organism evidence="1">
    <name type="scientific">Sesamum radiatum</name>
    <name type="common">Black benniseed</name>
    <dbReference type="NCBI Taxonomy" id="300843"/>
    <lineage>
        <taxon>Eukaryota</taxon>
        <taxon>Viridiplantae</taxon>
        <taxon>Streptophyta</taxon>
        <taxon>Embryophyta</taxon>
        <taxon>Tracheophyta</taxon>
        <taxon>Spermatophyta</taxon>
        <taxon>Magnoliopsida</taxon>
        <taxon>eudicotyledons</taxon>
        <taxon>Gunneridae</taxon>
        <taxon>Pentapetalae</taxon>
        <taxon>asterids</taxon>
        <taxon>lamiids</taxon>
        <taxon>Lamiales</taxon>
        <taxon>Pedaliaceae</taxon>
        <taxon>Sesamum</taxon>
    </lineage>
</organism>
<evidence type="ECO:0008006" key="2">
    <source>
        <dbReference type="Google" id="ProtNLM"/>
    </source>
</evidence>
<feature type="non-terminal residue" evidence="1">
    <location>
        <position position="102"/>
    </location>
</feature>
<accession>A0AAW2N818</accession>
<name>A0AAW2N818_SESRA</name>
<reference evidence="1" key="1">
    <citation type="submission" date="2020-06" db="EMBL/GenBank/DDBJ databases">
        <authorList>
            <person name="Li T."/>
            <person name="Hu X."/>
            <person name="Zhang T."/>
            <person name="Song X."/>
            <person name="Zhang H."/>
            <person name="Dai N."/>
            <person name="Sheng W."/>
            <person name="Hou X."/>
            <person name="Wei L."/>
        </authorList>
    </citation>
    <scope>NUCLEOTIDE SEQUENCE</scope>
    <source>
        <strain evidence="1">G02</strain>
        <tissue evidence="1">Leaf</tissue>
    </source>
</reference>
<sequence>MDKPWLSNMDATCLLCHTHLETHQHLFFGCMYSQLYLLEIRRQMRFPWPYRDWMVGINWETRRWRGKHIVNASYRCLLASLTYHVWQERNHRRFQGIKQMAA</sequence>